<evidence type="ECO:0000256" key="3">
    <source>
        <dbReference type="ARBA" id="ARBA00022840"/>
    </source>
</evidence>
<evidence type="ECO:0000313" key="6">
    <source>
        <dbReference type="Proteomes" id="UP001371218"/>
    </source>
</evidence>
<feature type="domain" description="CagE TrbE VirB component of type IV transporter system central" evidence="4">
    <location>
        <begin position="193"/>
        <end position="389"/>
    </location>
</feature>
<protein>
    <submittedName>
        <fullName evidence="5">VirB4 family type IV secretion/conjugal transfer ATPase</fullName>
    </submittedName>
</protein>
<evidence type="ECO:0000259" key="4">
    <source>
        <dbReference type="Pfam" id="PF03135"/>
    </source>
</evidence>
<keyword evidence="6" id="KW-1185">Reference proteome</keyword>
<dbReference type="InterPro" id="IPR051162">
    <property type="entry name" value="T4SS_component"/>
</dbReference>
<gene>
    <name evidence="5" type="ORF">AACH06_25875</name>
</gene>
<dbReference type="Proteomes" id="UP001371218">
    <property type="component" value="Unassembled WGS sequence"/>
</dbReference>
<evidence type="ECO:0000313" key="5">
    <source>
        <dbReference type="EMBL" id="MEK8034270.1"/>
    </source>
</evidence>
<evidence type="ECO:0000256" key="2">
    <source>
        <dbReference type="ARBA" id="ARBA00022741"/>
    </source>
</evidence>
<keyword evidence="2" id="KW-0547">Nucleotide-binding</keyword>
<accession>A0ABU9BWB2</accession>
<dbReference type="PANTHER" id="PTHR30121">
    <property type="entry name" value="UNCHARACTERIZED PROTEIN YJGR-RELATED"/>
    <property type="match status" value="1"/>
</dbReference>
<sequence length="819" mass="91600">MILRNPTDRPRHWERAKKEARVSAFVAPRIPLSASDVLTREGDYLRSWAVQGIHFETADFARIEACHHALCNFYTGLPAGEFTVYSHRMQMRGTDRLTDPVGPNFAADLSQAYQDNLTKRPLLQKELYMSLVYRPFKSALAKGLAKSTDGAEHIARRQEEALKVMDEKGTILERSLREYGPRRLCLQQTPKGNLWEPGQFYDLLLNGLRGPKRHVRFPIGPIDTQLPDARLNFGVGVVEIDDRQKKRYAVLLDIKEYPSDVEPGVLGPILYEDIEFIETQSFSSMTRRDALASLERQLGHLTASEDAATNQIDALNEAIKGVADGRYQVGHYHYTLAVFGDTIEEATAAAAKACGALQEESPLNLVPVDLIPDAAWYAQLPGNMKWRPRKAAITSRAFAAMACNHTFLRGKRDGNPWGEALMPMRTPSGAGFYLNLHASPPDDDSEGKKLPGSTKILAPTGGGKTTLLSTIFAMTRKWAHTPRLVSFSLHRDTEIIIRALRGRFIQFERGIPTGINPLQRKVTTDSVAHWVALVTQCLLEDGLPLLPSERARIAQAIQTVAAMPRELRWFSTVRQNLPREGDNSLFNRFGRWCRGGENGWVFDMKADCLSDLNSTMALGFDYTSFLSNRTVRTPIMMDLLDVMEGMLDGRRLIYHVAEAWKALDDPIFNPFIKEKQKTIRKASGLGIFDTQEISDFLANPTGRTMLEQTTTLCMLGNAQAKEHDYIDGLNCTAAEFGHIKTLGQNGSRNMLVKQGNESVIVDFDLSGIGDMMTVLSASTESVELLDMIRAEVGDDPDDWLPILYRRSRELNAKSKRIAA</sequence>
<proteinExistence type="inferred from homology"/>
<dbReference type="RefSeq" id="WP_341428697.1">
    <property type="nucleotide sequence ID" value="NZ_JBBUTG010000026.1"/>
</dbReference>
<dbReference type="InterPro" id="IPR027417">
    <property type="entry name" value="P-loop_NTPase"/>
</dbReference>
<dbReference type="SUPFAM" id="SSF52540">
    <property type="entry name" value="P-loop containing nucleoside triphosphate hydrolases"/>
    <property type="match status" value="1"/>
</dbReference>
<keyword evidence="3" id="KW-0067">ATP-binding</keyword>
<organism evidence="5 6">
    <name type="scientific">Ideonella lacteola</name>
    <dbReference type="NCBI Taxonomy" id="2984193"/>
    <lineage>
        <taxon>Bacteria</taxon>
        <taxon>Pseudomonadati</taxon>
        <taxon>Pseudomonadota</taxon>
        <taxon>Betaproteobacteria</taxon>
        <taxon>Burkholderiales</taxon>
        <taxon>Sphaerotilaceae</taxon>
        <taxon>Ideonella</taxon>
    </lineage>
</organism>
<evidence type="ECO:0000256" key="1">
    <source>
        <dbReference type="ARBA" id="ARBA00006512"/>
    </source>
</evidence>
<comment type="caution">
    <text evidence="5">The sequence shown here is derived from an EMBL/GenBank/DDBJ whole genome shotgun (WGS) entry which is preliminary data.</text>
</comment>
<dbReference type="Pfam" id="PF03135">
    <property type="entry name" value="CagE_TrbE_VirB"/>
    <property type="match status" value="1"/>
</dbReference>
<dbReference type="PANTHER" id="PTHR30121:SF12">
    <property type="entry name" value="TYPE IV SECRETION SYSTEM PROTEIN CAGE"/>
    <property type="match status" value="1"/>
</dbReference>
<dbReference type="InterPro" id="IPR018145">
    <property type="entry name" value="CagE_TrbE_VirB_cntrl_dom"/>
</dbReference>
<dbReference type="Gene3D" id="3.40.50.300">
    <property type="entry name" value="P-loop containing nucleotide triphosphate hydrolases"/>
    <property type="match status" value="1"/>
</dbReference>
<comment type="similarity">
    <text evidence="1">Belongs to the TrbE/VirB4 family.</text>
</comment>
<reference evidence="5 6" key="1">
    <citation type="submission" date="2024-04" db="EMBL/GenBank/DDBJ databases">
        <title>Novel species of the genus Ideonella isolated from streams.</title>
        <authorList>
            <person name="Lu H."/>
        </authorList>
    </citation>
    <scope>NUCLEOTIDE SEQUENCE [LARGE SCALE GENOMIC DNA]</scope>
    <source>
        <strain evidence="5 6">DXS29W</strain>
    </source>
</reference>
<name>A0ABU9BWB2_9BURK</name>
<dbReference type="EMBL" id="JBBUTG010000026">
    <property type="protein sequence ID" value="MEK8034270.1"/>
    <property type="molecule type" value="Genomic_DNA"/>
</dbReference>